<dbReference type="OrthoDB" id="3436275at2"/>
<sequence length="204" mass="23421">MPSVLDGAVGERLELADYYADFEKHFWHSAGPGFWKLERQQTFKEPGYDSWEAFARGDWAEALRLLEADRADMAEYHRRIARHGFTARRVRVVEKPLSAYMQWELHALRIRDECGGPTRVLTADQVTRFEDTGPLPEIYTLGAQVMYEAVYDDRGVLESARKFTDPHLIARGQRFIKSLYDTGQPLTPWFDTHVAPLPPPGAQP</sequence>
<reference evidence="3" key="1">
    <citation type="submission" date="2014-07" db="EMBL/GenBank/DDBJ databases">
        <title>Genome sequencing of plant-pathogenic Streptomyces species.</title>
        <authorList>
            <person name="Harrison J."/>
            <person name="Sapp M."/>
            <person name="Thwaites R."/>
            <person name="Studholme D.J."/>
        </authorList>
    </citation>
    <scope>NUCLEOTIDE SEQUENCE [LARGE SCALE GENOMIC DNA]</scope>
    <source>
        <strain evidence="3">NCPPB 4445</strain>
    </source>
</reference>
<evidence type="ECO:0000313" key="2">
    <source>
        <dbReference type="EMBL" id="KND34560.1"/>
    </source>
</evidence>
<accession>A0A0L0KAA5</accession>
<dbReference type="InterPro" id="IPR049244">
    <property type="entry name" value="DUF6879"/>
</dbReference>
<dbReference type="PATRIC" id="fig|42234.21.peg.3293"/>
<evidence type="ECO:0000259" key="1">
    <source>
        <dbReference type="Pfam" id="PF21806"/>
    </source>
</evidence>
<dbReference type="Proteomes" id="UP000037151">
    <property type="component" value="Unassembled WGS sequence"/>
</dbReference>
<organism evidence="2 3">
    <name type="scientific">Streptomyces acidiscabies</name>
    <dbReference type="NCBI Taxonomy" id="42234"/>
    <lineage>
        <taxon>Bacteria</taxon>
        <taxon>Bacillati</taxon>
        <taxon>Actinomycetota</taxon>
        <taxon>Actinomycetes</taxon>
        <taxon>Kitasatosporales</taxon>
        <taxon>Streptomycetaceae</taxon>
        <taxon>Streptomyces</taxon>
    </lineage>
</organism>
<evidence type="ECO:0000313" key="3">
    <source>
        <dbReference type="Proteomes" id="UP000037151"/>
    </source>
</evidence>
<feature type="domain" description="DUF6879" evidence="1">
    <location>
        <begin position="21"/>
        <end position="190"/>
    </location>
</feature>
<dbReference type="EMBL" id="JPPY01000108">
    <property type="protein sequence ID" value="KND34560.1"/>
    <property type="molecule type" value="Genomic_DNA"/>
</dbReference>
<dbReference type="AlphaFoldDB" id="A0A0L0KAA5"/>
<dbReference type="Pfam" id="PF21806">
    <property type="entry name" value="DUF6879"/>
    <property type="match status" value="1"/>
</dbReference>
<name>A0A0L0KAA5_9ACTN</name>
<comment type="caution">
    <text evidence="2">The sequence shown here is derived from an EMBL/GenBank/DDBJ whole genome shotgun (WGS) entry which is preliminary data.</text>
</comment>
<protein>
    <recommendedName>
        <fullName evidence="1">DUF6879 domain-containing protein</fullName>
    </recommendedName>
</protein>
<gene>
    <name evidence="2" type="ORF">IQ63_16000</name>
</gene>
<proteinExistence type="predicted"/>
<dbReference type="RefSeq" id="WP_050371264.1">
    <property type="nucleotide sequence ID" value="NZ_KQ257820.1"/>
</dbReference>